<name>A6J868_RAT</name>
<feature type="region of interest" description="Disordered" evidence="1">
    <location>
        <begin position="1"/>
        <end position="58"/>
    </location>
</feature>
<accession>A6J868</accession>
<evidence type="ECO:0000313" key="2">
    <source>
        <dbReference type="EMBL" id="EDM10439.1"/>
    </source>
</evidence>
<sequence>MRTPKEKNVPYKKIAGSELEDSPLSDTAKNAQSSVSGGSLLEKKSDPFQREQDQLVDE</sequence>
<protein>
    <submittedName>
        <fullName evidence="2">RCG55246, isoform CRA_b</fullName>
    </submittedName>
</protein>
<reference evidence="2 3" key="1">
    <citation type="submission" date="2005-09" db="EMBL/GenBank/DDBJ databases">
        <authorList>
            <person name="Mural R.J."/>
            <person name="Li P.W."/>
            <person name="Adams M.D."/>
            <person name="Amanatides P.G."/>
            <person name="Baden-Tillson H."/>
            <person name="Barnstead M."/>
            <person name="Chin S.H."/>
            <person name="Dew I."/>
            <person name="Evans C.A."/>
            <person name="Ferriera S."/>
            <person name="Flanigan M."/>
            <person name="Fosler C."/>
            <person name="Glodek A."/>
            <person name="Gu Z."/>
            <person name="Holt R.A."/>
            <person name="Jennings D."/>
            <person name="Kraft C.L."/>
            <person name="Lu F."/>
            <person name="Nguyen T."/>
            <person name="Nusskern D.R."/>
            <person name="Pfannkoch C.M."/>
            <person name="Sitter C."/>
            <person name="Sutton G.G."/>
            <person name="Venter J.C."/>
            <person name="Wang Z."/>
            <person name="Woodage T."/>
            <person name="Zheng X.H."/>
            <person name="Zhong F."/>
        </authorList>
    </citation>
    <scope>NUCLEOTIDE SEQUENCE [LARGE SCALE GENOMIC DNA]</scope>
    <source>
        <strain>BN</strain>
        <strain evidence="3">Sprague-Dawley</strain>
    </source>
</reference>
<feature type="compositionally biased region" description="Polar residues" evidence="1">
    <location>
        <begin position="24"/>
        <end position="37"/>
    </location>
</feature>
<dbReference type="Proteomes" id="UP000234681">
    <property type="component" value="Chromosome 5"/>
</dbReference>
<dbReference type="EMBL" id="CH473978">
    <property type="protein sequence ID" value="EDM10439.1"/>
    <property type="molecule type" value="Genomic_DNA"/>
</dbReference>
<evidence type="ECO:0000313" key="3">
    <source>
        <dbReference type="Proteomes" id="UP000234681"/>
    </source>
</evidence>
<gene>
    <name evidence="2" type="ORF">rCG_55246</name>
</gene>
<proteinExistence type="predicted"/>
<evidence type="ECO:0000256" key="1">
    <source>
        <dbReference type="SAM" id="MobiDB-lite"/>
    </source>
</evidence>
<feature type="compositionally biased region" description="Basic and acidic residues" evidence="1">
    <location>
        <begin position="41"/>
        <end position="58"/>
    </location>
</feature>
<dbReference type="AlphaFoldDB" id="A6J868"/>
<organism evidence="2 3">
    <name type="scientific">Rattus norvegicus</name>
    <name type="common">Rat</name>
    <dbReference type="NCBI Taxonomy" id="10116"/>
    <lineage>
        <taxon>Eukaryota</taxon>
        <taxon>Metazoa</taxon>
        <taxon>Chordata</taxon>
        <taxon>Craniata</taxon>
        <taxon>Vertebrata</taxon>
        <taxon>Euteleostomi</taxon>
        <taxon>Mammalia</taxon>
        <taxon>Eutheria</taxon>
        <taxon>Euarchontoglires</taxon>
        <taxon>Glires</taxon>
        <taxon>Rodentia</taxon>
        <taxon>Myomorpha</taxon>
        <taxon>Muroidea</taxon>
        <taxon>Muridae</taxon>
        <taxon>Murinae</taxon>
        <taxon>Rattus</taxon>
    </lineage>
</organism>